<feature type="compositionally biased region" description="Low complexity" evidence="1">
    <location>
        <begin position="221"/>
        <end position="239"/>
    </location>
</feature>
<feature type="compositionally biased region" description="Low complexity" evidence="1">
    <location>
        <begin position="7"/>
        <end position="16"/>
    </location>
</feature>
<accession>A0A7S1F9G2</accession>
<dbReference type="PANTHER" id="PTHR35596:SF1">
    <property type="entry name" value="MICROBIAL-TYPE PARG CATALYTIC DOMAIN-CONTAINING PROTEIN"/>
    <property type="match status" value="1"/>
</dbReference>
<feature type="compositionally biased region" description="Polar residues" evidence="1">
    <location>
        <begin position="294"/>
        <end position="304"/>
    </location>
</feature>
<feature type="compositionally biased region" description="Polar residues" evidence="1">
    <location>
        <begin position="271"/>
        <end position="286"/>
    </location>
</feature>
<organism evidence="3">
    <name type="scientific">Noctiluca scintillans</name>
    <name type="common">Sea sparkle</name>
    <name type="synonym">Red tide dinoflagellate</name>
    <dbReference type="NCBI Taxonomy" id="2966"/>
    <lineage>
        <taxon>Eukaryota</taxon>
        <taxon>Sar</taxon>
        <taxon>Alveolata</taxon>
        <taxon>Dinophyceae</taxon>
        <taxon>Noctilucales</taxon>
        <taxon>Noctilucaceae</taxon>
        <taxon>Noctiluca</taxon>
    </lineage>
</organism>
<dbReference type="Pfam" id="PF10021">
    <property type="entry name" value="PARG_cat_microb"/>
    <property type="match status" value="1"/>
</dbReference>
<feature type="domain" description="Microbial-type PARG catalytic" evidence="2">
    <location>
        <begin position="353"/>
        <end position="483"/>
    </location>
</feature>
<gene>
    <name evidence="3" type="ORF">NSCI0253_LOCUS27956</name>
</gene>
<feature type="region of interest" description="Disordered" evidence="1">
    <location>
        <begin position="179"/>
        <end position="304"/>
    </location>
</feature>
<dbReference type="InterPro" id="IPR012664">
    <property type="entry name" value="CHP02452"/>
</dbReference>
<sequence>MGDAPAKKPAVKNPVPASSPPQKVSKPEPEIAKVAENPTVKEVGRPRRAPSQLSETCESSPEEIAAMVEVLNSCVERVRSIDKPVKMENEGSVVFKQLRLDCQKAAKVPEAFESTASHAVVVVAFMLDFVKRNKNFVPQVRALAELVLRAPAWSAAFKADTSLTKRVCSELPPDAHAAFGLGTEPAVQGGGSAATTAPASEPATVPATAPAAPADSPPPASKASEPTPASMADAVANVDRAVDSTPPQRKMPYARRASRSLSPVKPMKGAASTSEETSVGRSNSLPRSRPTGEQARTVTRGSQLPSFGGGFEWVLKANGSGERELRRQVATDTILACKNGYKLGDKLVCFKCVKEMCEGTRLVAAGSPVGGDAHTSWFKHPPGKAVEVAVHRARANLSVAVVNAASAYSAGGGFMHGGRHALEESMCTQTTLYRSLVAGREIAKSKGVQVSRHAVPPKPRHGVWQCHIPEGEVILSPKVEVFRGGTLEGYPFWDKIVELSAVVSVAMPNCNPDVSDAPQDMPRDFGEYRSLLRKKFTAVCTAAALAGANVLVVPDLGCGVYRNDPQEVGGAFQDVITSFSFDEIHLTGSEEFAKAAKAS</sequence>
<evidence type="ECO:0000259" key="2">
    <source>
        <dbReference type="Pfam" id="PF10021"/>
    </source>
</evidence>
<protein>
    <recommendedName>
        <fullName evidence="2">Microbial-type PARG catalytic domain-containing protein</fullName>
    </recommendedName>
</protein>
<reference evidence="3" key="1">
    <citation type="submission" date="2021-01" db="EMBL/GenBank/DDBJ databases">
        <authorList>
            <person name="Corre E."/>
            <person name="Pelletier E."/>
            <person name="Niang G."/>
            <person name="Scheremetjew M."/>
            <person name="Finn R."/>
            <person name="Kale V."/>
            <person name="Holt S."/>
            <person name="Cochrane G."/>
            <person name="Meng A."/>
            <person name="Brown T."/>
            <person name="Cohen L."/>
        </authorList>
    </citation>
    <scope>NUCLEOTIDE SEQUENCE</scope>
</reference>
<dbReference type="EMBL" id="HBFQ01039423">
    <property type="protein sequence ID" value="CAD8853605.1"/>
    <property type="molecule type" value="Transcribed_RNA"/>
</dbReference>
<dbReference type="InterPro" id="IPR043472">
    <property type="entry name" value="Macro_dom-like"/>
</dbReference>
<evidence type="ECO:0000313" key="3">
    <source>
        <dbReference type="EMBL" id="CAD8853605.1"/>
    </source>
</evidence>
<dbReference type="NCBIfam" id="TIGR02452">
    <property type="entry name" value="TIGR02452 family protein"/>
    <property type="match status" value="1"/>
</dbReference>
<feature type="region of interest" description="Disordered" evidence="1">
    <location>
        <begin position="1"/>
        <end position="58"/>
    </location>
</feature>
<proteinExistence type="predicted"/>
<evidence type="ECO:0000256" key="1">
    <source>
        <dbReference type="SAM" id="MobiDB-lite"/>
    </source>
</evidence>
<feature type="compositionally biased region" description="Low complexity" evidence="1">
    <location>
        <begin position="193"/>
        <end position="214"/>
    </location>
</feature>
<name>A0A7S1F9G2_NOCSC</name>
<dbReference type="AlphaFoldDB" id="A0A7S1F9G2"/>
<dbReference type="Gene3D" id="3.40.220.10">
    <property type="entry name" value="Leucine Aminopeptidase, subunit E, domain 1"/>
    <property type="match status" value="1"/>
</dbReference>
<dbReference type="PANTHER" id="PTHR35596">
    <property type="entry name" value="DUF2263 DOMAIN-CONTAINING PROTEIN"/>
    <property type="match status" value="1"/>
</dbReference>
<dbReference type="InterPro" id="IPR019261">
    <property type="entry name" value="PARG_cat_microbial"/>
</dbReference>